<keyword evidence="4" id="KW-0238">DNA-binding</keyword>
<dbReference type="InterPro" id="IPR000792">
    <property type="entry name" value="Tscrpt_reg_LuxR_C"/>
</dbReference>
<dbReference type="PRINTS" id="PR00038">
    <property type="entry name" value="HTHLUXR"/>
</dbReference>
<dbReference type="PANTHER" id="PTHR44688:SF16">
    <property type="entry name" value="DNA-BINDING TRANSCRIPTIONAL ACTIVATOR DEVR_DOSR"/>
    <property type="match status" value="1"/>
</dbReference>
<dbReference type="GO" id="GO:0003677">
    <property type="term" value="F:DNA binding"/>
    <property type="evidence" value="ECO:0007669"/>
    <property type="project" value="UniProtKB-KW"/>
</dbReference>
<comment type="caution">
    <text evidence="7">The sequence shown here is derived from an EMBL/GenBank/DDBJ whole genome shotgun (WGS) entry which is preliminary data.</text>
</comment>
<dbReference type="Proteomes" id="UP000182985">
    <property type="component" value="Unassembled WGS sequence"/>
</dbReference>
<dbReference type="Pfam" id="PF03472">
    <property type="entry name" value="Autoind_bind"/>
    <property type="match status" value="1"/>
</dbReference>
<dbReference type="GO" id="GO:0006355">
    <property type="term" value="P:regulation of DNA-templated transcription"/>
    <property type="evidence" value="ECO:0007669"/>
    <property type="project" value="InterPro"/>
</dbReference>
<evidence type="ECO:0000259" key="6">
    <source>
        <dbReference type="PROSITE" id="PS50043"/>
    </source>
</evidence>
<proteinExistence type="predicted"/>
<dbReference type="InterPro" id="IPR036388">
    <property type="entry name" value="WH-like_DNA-bd_sf"/>
</dbReference>
<keyword evidence="8" id="KW-1185">Reference proteome</keyword>
<reference evidence="7 8" key="1">
    <citation type="submission" date="2016-10" db="EMBL/GenBank/DDBJ databases">
        <title>The Draft Genome Sequence of the Potato Rhizosphere Bacteria Ochrobactrum sp. IPA7.2.</title>
        <authorList>
            <person name="Gogoleva N.E."/>
            <person name="Khlopko Y.A."/>
            <person name="Burygin G.L."/>
            <person name="Plotnikov A.O."/>
        </authorList>
    </citation>
    <scope>NUCLEOTIDE SEQUENCE [LARGE SCALE GENOMIC DNA]</scope>
    <source>
        <strain evidence="7 8">IPA7.2</strain>
    </source>
</reference>
<evidence type="ECO:0000256" key="3">
    <source>
        <dbReference type="ARBA" id="ARBA00023015"/>
    </source>
</evidence>
<protein>
    <recommendedName>
        <fullName evidence="1">HTH-type quorum sensing-dependent transcriptional regulator VjbR</fullName>
    </recommendedName>
</protein>
<dbReference type="RefSeq" id="WP_071630590.1">
    <property type="nucleotide sequence ID" value="NZ_JBCAUP010000006.1"/>
</dbReference>
<keyword evidence="2" id="KW-0673">Quorum sensing</keyword>
<keyword evidence="3" id="KW-0805">Transcription regulation</keyword>
<evidence type="ECO:0000256" key="5">
    <source>
        <dbReference type="ARBA" id="ARBA00023163"/>
    </source>
</evidence>
<evidence type="ECO:0000256" key="1">
    <source>
        <dbReference type="ARBA" id="ARBA00015288"/>
    </source>
</evidence>
<dbReference type="Pfam" id="PF00196">
    <property type="entry name" value="GerE"/>
    <property type="match status" value="1"/>
</dbReference>
<evidence type="ECO:0000256" key="2">
    <source>
        <dbReference type="ARBA" id="ARBA00022654"/>
    </source>
</evidence>
<dbReference type="SUPFAM" id="SSF75516">
    <property type="entry name" value="Pheromone-binding domain of LuxR-like quorum-sensing transcription factors"/>
    <property type="match status" value="1"/>
</dbReference>
<evidence type="ECO:0000256" key="4">
    <source>
        <dbReference type="ARBA" id="ARBA00023125"/>
    </source>
</evidence>
<gene>
    <name evidence="7" type="ORF">BLA27_04265</name>
</gene>
<dbReference type="SMART" id="SM00421">
    <property type="entry name" value="HTH_LUXR"/>
    <property type="match status" value="1"/>
</dbReference>
<dbReference type="PROSITE" id="PS50043">
    <property type="entry name" value="HTH_LUXR_2"/>
    <property type="match status" value="1"/>
</dbReference>
<name>A0A1J6HQJ5_9HYPH</name>
<sequence>MTLDLIHFPNFKKTFFGTAFQNDSLALLTRIRDEIGCRHIMHTYRGRMGDCTKTTSSDLTVVMTVPTAWTARYSTKNYFVIDPIFQEDAPYFQTDASGIVRDLQEDANECPSIAELLQDAEKHGLGNIFIAVSARSQKGAVGCTLFMFEMGPDEDREQFVSKLRPRLLSLSGIIHSALCGCKDVATVASLLTPREVDCLRWAANGKTDGEIAEILSIARWTVVTYLQNAKIKLNCSNRTSAVATALSLGIIEMPEVHHLV</sequence>
<evidence type="ECO:0000313" key="7">
    <source>
        <dbReference type="EMBL" id="OIS94619.1"/>
    </source>
</evidence>
<accession>A0A1J6HQJ5</accession>
<dbReference type="InterPro" id="IPR005143">
    <property type="entry name" value="TF_LuxR_autoind-bd_dom"/>
</dbReference>
<dbReference type="EMBL" id="MOEC01000003">
    <property type="protein sequence ID" value="OIS94619.1"/>
    <property type="molecule type" value="Genomic_DNA"/>
</dbReference>
<dbReference type="InterPro" id="IPR036693">
    <property type="entry name" value="TF_LuxR_autoind-bd_dom_sf"/>
</dbReference>
<dbReference type="SUPFAM" id="SSF46894">
    <property type="entry name" value="C-terminal effector domain of the bipartite response regulators"/>
    <property type="match status" value="1"/>
</dbReference>
<dbReference type="Gene3D" id="1.10.10.10">
    <property type="entry name" value="Winged helix-like DNA-binding domain superfamily/Winged helix DNA-binding domain"/>
    <property type="match status" value="1"/>
</dbReference>
<dbReference type="CDD" id="cd06170">
    <property type="entry name" value="LuxR_C_like"/>
    <property type="match status" value="1"/>
</dbReference>
<dbReference type="InterPro" id="IPR016032">
    <property type="entry name" value="Sig_transdc_resp-reg_C-effctor"/>
</dbReference>
<feature type="domain" description="HTH luxR-type" evidence="6">
    <location>
        <begin position="184"/>
        <end position="249"/>
    </location>
</feature>
<dbReference type="GO" id="GO:0009372">
    <property type="term" value="P:quorum sensing"/>
    <property type="evidence" value="ECO:0007669"/>
    <property type="project" value="UniProtKB-KW"/>
</dbReference>
<dbReference type="Gene3D" id="3.30.450.80">
    <property type="entry name" value="Transcription factor LuxR-like, autoinducer-binding domain"/>
    <property type="match status" value="1"/>
</dbReference>
<dbReference type="AlphaFoldDB" id="A0A1J6HQJ5"/>
<keyword evidence="5" id="KW-0804">Transcription</keyword>
<dbReference type="PANTHER" id="PTHR44688">
    <property type="entry name" value="DNA-BINDING TRANSCRIPTIONAL ACTIVATOR DEVR_DOSR"/>
    <property type="match status" value="1"/>
</dbReference>
<dbReference type="OrthoDB" id="3170288at2"/>
<organism evidence="7 8">
    <name type="scientific">Brucella cytisi</name>
    <dbReference type="NCBI Taxonomy" id="407152"/>
    <lineage>
        <taxon>Bacteria</taxon>
        <taxon>Pseudomonadati</taxon>
        <taxon>Pseudomonadota</taxon>
        <taxon>Alphaproteobacteria</taxon>
        <taxon>Hyphomicrobiales</taxon>
        <taxon>Brucellaceae</taxon>
        <taxon>Brucella/Ochrobactrum group</taxon>
        <taxon>Brucella</taxon>
    </lineage>
</organism>
<evidence type="ECO:0000313" key="8">
    <source>
        <dbReference type="Proteomes" id="UP000182985"/>
    </source>
</evidence>